<dbReference type="RefSeq" id="WP_142712644.1">
    <property type="nucleotide sequence ID" value="NZ_FXTH01000001.1"/>
</dbReference>
<dbReference type="AlphaFoldDB" id="A0A521AKN7"/>
<protein>
    <recommendedName>
        <fullName evidence="3">Lipoprotein</fullName>
    </recommendedName>
</protein>
<gene>
    <name evidence="1" type="ORF">SAMN06265218_101177</name>
</gene>
<evidence type="ECO:0000313" key="1">
    <source>
        <dbReference type="EMBL" id="SMO35368.1"/>
    </source>
</evidence>
<dbReference type="PROSITE" id="PS51257">
    <property type="entry name" value="PROKAR_LIPOPROTEIN"/>
    <property type="match status" value="1"/>
</dbReference>
<proteinExistence type="predicted"/>
<evidence type="ECO:0000313" key="2">
    <source>
        <dbReference type="Proteomes" id="UP000317593"/>
    </source>
</evidence>
<evidence type="ECO:0008006" key="3">
    <source>
        <dbReference type="Google" id="ProtNLM"/>
    </source>
</evidence>
<sequence length="139" mass="15452">MVGKVFKSMVLGCMVGLVVQGCAGTGGLGGSSGSTRTYEQEYAAVKKVVNDIVQNSVFLVISIEESEDNTQTKYYISKSNYVGEQQVNQHQGTIIVTGLAEGGTRVEVENPEYHYTVPNYEKEDYRREVFRRLEKALQE</sequence>
<dbReference type="EMBL" id="FXTH01000001">
    <property type="protein sequence ID" value="SMO35368.1"/>
    <property type="molecule type" value="Genomic_DNA"/>
</dbReference>
<reference evidence="1 2" key="1">
    <citation type="submission" date="2017-05" db="EMBL/GenBank/DDBJ databases">
        <authorList>
            <person name="Varghese N."/>
            <person name="Submissions S."/>
        </authorList>
    </citation>
    <scope>NUCLEOTIDE SEQUENCE [LARGE SCALE GENOMIC DNA]</scope>
    <source>
        <strain evidence="1 2">DSM 21194</strain>
    </source>
</reference>
<keyword evidence="2" id="KW-1185">Reference proteome</keyword>
<dbReference type="Proteomes" id="UP000317593">
    <property type="component" value="Unassembled WGS sequence"/>
</dbReference>
<accession>A0A521AKN7</accession>
<dbReference type="OrthoDB" id="1525209at2"/>
<name>A0A521AKN7_9BACT</name>
<organism evidence="1 2">
    <name type="scientific">Fodinibius sediminis</name>
    <dbReference type="NCBI Taxonomy" id="1214077"/>
    <lineage>
        <taxon>Bacteria</taxon>
        <taxon>Pseudomonadati</taxon>
        <taxon>Balneolota</taxon>
        <taxon>Balneolia</taxon>
        <taxon>Balneolales</taxon>
        <taxon>Balneolaceae</taxon>
        <taxon>Fodinibius</taxon>
    </lineage>
</organism>